<dbReference type="AlphaFoldDB" id="A0A1I5Z0C0"/>
<protein>
    <recommendedName>
        <fullName evidence="4">Beta-barrel assembly machine subunit BamF</fullName>
    </recommendedName>
</protein>
<organism evidence="2 3">
    <name type="scientific">Roseivivax halotolerans</name>
    <dbReference type="NCBI Taxonomy" id="93684"/>
    <lineage>
        <taxon>Bacteria</taxon>
        <taxon>Pseudomonadati</taxon>
        <taxon>Pseudomonadota</taxon>
        <taxon>Alphaproteobacteria</taxon>
        <taxon>Rhodobacterales</taxon>
        <taxon>Roseobacteraceae</taxon>
        <taxon>Roseivivax</taxon>
    </lineage>
</organism>
<dbReference type="Proteomes" id="UP000243106">
    <property type="component" value="Unassembled WGS sequence"/>
</dbReference>
<gene>
    <name evidence="2" type="ORF">SAMN05421853_107105</name>
</gene>
<dbReference type="RefSeq" id="WP_093012061.1">
    <property type="nucleotide sequence ID" value="NZ_FOXV01000007.1"/>
</dbReference>
<dbReference type="Pfam" id="PF11233">
    <property type="entry name" value="DUF3035"/>
    <property type="match status" value="1"/>
</dbReference>
<dbReference type="InterPro" id="IPR021395">
    <property type="entry name" value="DUF3035"/>
</dbReference>
<evidence type="ECO:0008006" key="4">
    <source>
        <dbReference type="Google" id="ProtNLM"/>
    </source>
</evidence>
<name>A0A1I5Z0C0_9RHOB</name>
<dbReference type="EMBL" id="FOXV01000007">
    <property type="protein sequence ID" value="SFQ49869.1"/>
    <property type="molecule type" value="Genomic_DNA"/>
</dbReference>
<reference evidence="3" key="1">
    <citation type="submission" date="2016-10" db="EMBL/GenBank/DDBJ databases">
        <authorList>
            <person name="Varghese N."/>
            <person name="Submissions S."/>
        </authorList>
    </citation>
    <scope>NUCLEOTIDE SEQUENCE [LARGE SCALE GENOMIC DNA]</scope>
    <source>
        <strain evidence="3">JCM 10271</strain>
    </source>
</reference>
<feature type="chain" id="PRO_5017258778" description="Beta-barrel assembly machine subunit BamF" evidence="1">
    <location>
        <begin position="20"/>
        <end position="171"/>
    </location>
</feature>
<keyword evidence="3" id="KW-1185">Reference proteome</keyword>
<proteinExistence type="predicted"/>
<evidence type="ECO:0000313" key="2">
    <source>
        <dbReference type="EMBL" id="SFQ49869.1"/>
    </source>
</evidence>
<sequence>MRRAQFAMLISVLALGACGDGTLRTFGSDDRSPEEFDIVPNQPLETPVNFAELPAPTPGGANRADQQPLGAAVAALGGNPAALSATGVPSSDAALVNAASRFGRSAGIRTTLAEEDAEFRRRKSLFNWRLVPDNEYNRAYRSQSLDAYTWLRNVRQPGSNVATPSAPPQER</sequence>
<dbReference type="STRING" id="93684.SAMN05421853_107105"/>
<evidence type="ECO:0000256" key="1">
    <source>
        <dbReference type="SAM" id="SignalP"/>
    </source>
</evidence>
<feature type="signal peptide" evidence="1">
    <location>
        <begin position="1"/>
        <end position="19"/>
    </location>
</feature>
<dbReference type="PROSITE" id="PS51257">
    <property type="entry name" value="PROKAR_LIPOPROTEIN"/>
    <property type="match status" value="1"/>
</dbReference>
<evidence type="ECO:0000313" key="3">
    <source>
        <dbReference type="Proteomes" id="UP000243106"/>
    </source>
</evidence>
<keyword evidence="1" id="KW-0732">Signal</keyword>
<accession>A0A1I5Z0C0</accession>